<evidence type="ECO:0000256" key="16">
    <source>
        <dbReference type="ARBA" id="ARBA00077859"/>
    </source>
</evidence>
<dbReference type="InterPro" id="IPR008254">
    <property type="entry name" value="Flavodoxin/NO_synth"/>
</dbReference>
<dbReference type="GO" id="GO:0031591">
    <property type="term" value="P:wybutosine biosynthetic process"/>
    <property type="evidence" value="ECO:0007669"/>
    <property type="project" value="EnsemblFungi"/>
</dbReference>
<dbReference type="Pfam" id="PF00258">
    <property type="entry name" value="Flavodoxin_1"/>
    <property type="match status" value="1"/>
</dbReference>
<evidence type="ECO:0000256" key="6">
    <source>
        <dbReference type="ARBA" id="ARBA00022691"/>
    </source>
</evidence>
<comment type="pathway">
    <text evidence="2">tRNA modification; wybutosine-tRNA(Phe) biosynthesis.</text>
</comment>
<gene>
    <name evidence="20" type="ORF">T551_00567</name>
</gene>
<evidence type="ECO:0000256" key="1">
    <source>
        <dbReference type="ARBA" id="ARBA00001966"/>
    </source>
</evidence>
<dbReference type="InterPro" id="IPR001094">
    <property type="entry name" value="Flavdoxin-like"/>
</dbReference>
<feature type="domain" description="Radical SAM core" evidence="19">
    <location>
        <begin position="361"/>
        <end position="606"/>
    </location>
</feature>
<dbReference type="GeneID" id="28939088"/>
<evidence type="ECO:0000256" key="9">
    <source>
        <dbReference type="ARBA" id="ARBA00022741"/>
    </source>
</evidence>
<accession>A0A0W4ZVU1</accession>
<dbReference type="EMBL" id="LFWA01000002">
    <property type="protein sequence ID" value="KTW32477.1"/>
    <property type="molecule type" value="Genomic_DNA"/>
</dbReference>
<dbReference type="PROSITE" id="PS00201">
    <property type="entry name" value="FLAVODOXIN"/>
    <property type="match status" value="1"/>
</dbReference>
<name>A0A0W4ZVU1_PNEJ7</name>
<comment type="catalytic activity">
    <reaction evidence="14">
        <text>N(1)-methylguanosine(37) in tRNA(Phe) + pyruvate + S-adenosyl-L-methionine = 4-demethylwyosine(37) in tRNA(Phe) + 5'-deoxyadenosine + L-methionine + CO2 + H2O</text>
        <dbReference type="Rhea" id="RHEA:36347"/>
        <dbReference type="Rhea" id="RHEA-COMP:10164"/>
        <dbReference type="Rhea" id="RHEA-COMP:10165"/>
        <dbReference type="ChEBI" id="CHEBI:15361"/>
        <dbReference type="ChEBI" id="CHEBI:15377"/>
        <dbReference type="ChEBI" id="CHEBI:16526"/>
        <dbReference type="ChEBI" id="CHEBI:17319"/>
        <dbReference type="ChEBI" id="CHEBI:57844"/>
        <dbReference type="ChEBI" id="CHEBI:59789"/>
        <dbReference type="ChEBI" id="CHEBI:64315"/>
        <dbReference type="ChEBI" id="CHEBI:73542"/>
        <dbReference type="EC" id="4.1.3.44"/>
    </reaction>
</comment>
<dbReference type="InterPro" id="IPR013785">
    <property type="entry name" value="Aldolase_TIM"/>
</dbReference>
<evidence type="ECO:0000256" key="12">
    <source>
        <dbReference type="ARBA" id="ARBA00023239"/>
    </source>
</evidence>
<evidence type="ECO:0000256" key="15">
    <source>
        <dbReference type="ARBA" id="ARBA00071388"/>
    </source>
</evidence>
<dbReference type="Pfam" id="PF04055">
    <property type="entry name" value="Radical_SAM"/>
    <property type="match status" value="1"/>
</dbReference>
<evidence type="ECO:0000259" key="19">
    <source>
        <dbReference type="PROSITE" id="PS51918"/>
    </source>
</evidence>
<dbReference type="InterPro" id="IPR001226">
    <property type="entry name" value="Flavodoxin_CS"/>
</dbReference>
<comment type="cofactor">
    <cofactor evidence="1">
        <name>[4Fe-4S] cluster</name>
        <dbReference type="ChEBI" id="CHEBI:49883"/>
    </cofactor>
</comment>
<dbReference type="PANTHER" id="PTHR13930">
    <property type="entry name" value="S-ADENOSYL-L-METHIONINE-DEPENDENT TRNA 4-DEMETHYLWYOSINE SYNTHASE"/>
    <property type="match status" value="1"/>
</dbReference>
<organism evidence="20 21">
    <name type="scientific">Pneumocystis jirovecii (strain RU7)</name>
    <name type="common">Human pneumocystis pneumonia agent</name>
    <dbReference type="NCBI Taxonomy" id="1408657"/>
    <lineage>
        <taxon>Eukaryota</taxon>
        <taxon>Fungi</taxon>
        <taxon>Dikarya</taxon>
        <taxon>Ascomycota</taxon>
        <taxon>Taphrinomycotina</taxon>
        <taxon>Pneumocystomycetes</taxon>
        <taxon>Pneumocystaceae</taxon>
        <taxon>Pneumocystis</taxon>
    </lineage>
</organism>
<dbReference type="GO" id="GO:1904047">
    <property type="term" value="F:S-adenosyl-L-methionine binding"/>
    <property type="evidence" value="ECO:0007669"/>
    <property type="project" value="EnsemblFungi"/>
</dbReference>
<evidence type="ECO:0000256" key="2">
    <source>
        <dbReference type="ARBA" id="ARBA00004797"/>
    </source>
</evidence>
<dbReference type="VEuPathDB" id="FungiDB:T551_00567"/>
<keyword evidence="10" id="KW-0408">Iron</keyword>
<dbReference type="InterPro" id="IPR034556">
    <property type="entry name" value="tRNA_wybutosine-synthase"/>
</dbReference>
<evidence type="ECO:0000256" key="17">
    <source>
        <dbReference type="SAM" id="SignalP"/>
    </source>
</evidence>
<dbReference type="Gene3D" id="3.20.20.70">
    <property type="entry name" value="Aldolase class I"/>
    <property type="match status" value="1"/>
</dbReference>
<dbReference type="GO" id="GO:0046872">
    <property type="term" value="F:metal ion binding"/>
    <property type="evidence" value="ECO:0007669"/>
    <property type="project" value="UniProtKB-KW"/>
</dbReference>
<keyword evidence="17" id="KW-0732">Signal</keyword>
<keyword evidence="12" id="KW-0456">Lyase</keyword>
<dbReference type="SUPFAM" id="SSF102114">
    <property type="entry name" value="Radical SAM enzymes"/>
    <property type="match status" value="1"/>
</dbReference>
<keyword evidence="11" id="KW-0411">Iron-sulfur</keyword>
<dbReference type="OrthoDB" id="271553at2759"/>
<keyword evidence="8" id="KW-0479">Metal-binding</keyword>
<sequence length="696" mass="80835">MSFMSLLLLLYELWRYFPQTFLRTKKLQFKSNILEKNDILCSKETKNDTDDQVLKYEKIKTLKRFIISPERRRKITSSLKYESMKAFENNTQGMTDIVIDVYVTILYQTLMGSTEKYAKLLYDMIFPYFEKQVSLENIDFVEDLDDYFVSPKNSQSHIFILVIPSYETDSPVDMLISMLKDTLHDFRLGAFPLRDLKGYAVLGLGDQENWPQQKFCYQAKEIDRYLSKLGARRIVPICCGDVKGNIVNDIQVWANKVVNVIKNRTIPELISDISEESDNDAFEDNQDSVVDMEDIGMLMKVKKNDSEELTIKEMVAKDSPTYKALVKQGYTIVGSHSGVKICRWTKSALRGRGSCYKFSFYGIKSHLCMEITPSLACANKCVFCWRGHTNPVGTSWRWKTDKPEDILAGVMAGHHDKIKQMKGIPGIQLQRLQEAMRIRHCALSLVGEPITYPYINELIKMLHDRKISTFLVTNAQHPDALENIEQVTQLYVSIDASTKDSLKKIDRPLFKDFWERFLSCLEILGRKQLRTVYRLTLVKQFNTQEIEEYANLVFIAKPCFIEVKGVTYCGNTDSSPLTMQNVPFHEEVVNFSKALTQKISEIDNMPEYRIATEHVHSCCVLIAQKRFYINDKWYTHINYDRFFELVESKMPFSVMDYISETPSWAYFNSVHGGFNPEDTRWRRKGAKPIDLKKDME</sequence>
<dbReference type="PANTHER" id="PTHR13930:SF0">
    <property type="entry name" value="S-ADENOSYL-L-METHIONINE-DEPENDENT TRNA 4-DEMETHYLWYOSINE SYNTHASE TYW1-RELATED"/>
    <property type="match status" value="1"/>
</dbReference>
<feature type="domain" description="Flavodoxin-like" evidence="18">
    <location>
        <begin position="103"/>
        <end position="258"/>
    </location>
</feature>
<dbReference type="Pfam" id="PF08608">
    <property type="entry name" value="Wyosine_form"/>
    <property type="match status" value="1"/>
</dbReference>
<dbReference type="PROSITE" id="PS50902">
    <property type="entry name" value="FLAVODOXIN_LIKE"/>
    <property type="match status" value="1"/>
</dbReference>
<proteinExistence type="inferred from homology"/>
<evidence type="ECO:0000256" key="5">
    <source>
        <dbReference type="ARBA" id="ARBA00022485"/>
    </source>
</evidence>
<keyword evidence="5" id="KW-0004">4Fe-4S</keyword>
<protein>
    <recommendedName>
        <fullName evidence="15">S-adenosyl-L-methionine-dependent tRNA 4-demethylwyosine synthase</fullName>
        <ecNumber evidence="4">4.1.3.44</ecNumber>
    </recommendedName>
    <alternativeName>
        <fullName evidence="16">tRNA wybutosine-synthesizing protein 1</fullName>
    </alternativeName>
</protein>
<comment type="similarity">
    <text evidence="3">Belongs to the TYW1 family.</text>
</comment>
<evidence type="ECO:0000256" key="13">
    <source>
        <dbReference type="ARBA" id="ARBA00025368"/>
    </source>
</evidence>
<dbReference type="Proteomes" id="UP000053447">
    <property type="component" value="Unassembled WGS sequence"/>
</dbReference>
<dbReference type="SFLD" id="SFLDG01071">
    <property type="entry name" value="tRNA_wybutosine-synthesizing"/>
    <property type="match status" value="1"/>
</dbReference>
<dbReference type="CDD" id="cd01335">
    <property type="entry name" value="Radical_SAM"/>
    <property type="match status" value="1"/>
</dbReference>
<evidence type="ECO:0000313" key="21">
    <source>
        <dbReference type="Proteomes" id="UP000053447"/>
    </source>
</evidence>
<evidence type="ECO:0000256" key="7">
    <source>
        <dbReference type="ARBA" id="ARBA00022694"/>
    </source>
</evidence>
<dbReference type="PRINTS" id="PR00369">
    <property type="entry name" value="FLAVODOXIN"/>
</dbReference>
<dbReference type="RefSeq" id="XP_018231169.1">
    <property type="nucleotide sequence ID" value="XM_018372833.1"/>
</dbReference>
<dbReference type="InterPro" id="IPR013917">
    <property type="entry name" value="tRNA_wybutosine-synth"/>
</dbReference>
<evidence type="ECO:0000259" key="18">
    <source>
        <dbReference type="PROSITE" id="PS50902"/>
    </source>
</evidence>
<dbReference type="SFLD" id="SFLDF00284">
    <property type="entry name" value="tRNA_wybutosine-synthesizing"/>
    <property type="match status" value="1"/>
</dbReference>
<reference evidence="21" key="1">
    <citation type="journal article" date="2016" name="Nat. Commun.">
        <title>Genome analysis of three Pneumocystis species reveals adaptation mechanisms to life exclusively in mammalian hosts.</title>
        <authorList>
            <person name="Ma L."/>
            <person name="Chen Z."/>
            <person name="Huang D.W."/>
            <person name="Kutty G."/>
            <person name="Ishihara M."/>
            <person name="Wang H."/>
            <person name="Abouelleil A."/>
            <person name="Bishop L."/>
            <person name="Davey E."/>
            <person name="Deng R."/>
            <person name="Deng X."/>
            <person name="Fan L."/>
            <person name="Fantoni G."/>
            <person name="Fitzgerald M."/>
            <person name="Gogineni E."/>
            <person name="Goldberg J.M."/>
            <person name="Handley G."/>
            <person name="Hu X."/>
            <person name="Huber C."/>
            <person name="Jiao X."/>
            <person name="Jones K."/>
            <person name="Levin J.Z."/>
            <person name="Liu Y."/>
            <person name="Macdonald P."/>
            <person name="Melnikov A."/>
            <person name="Raley C."/>
            <person name="Sassi M."/>
            <person name="Sherman B.T."/>
            <person name="Song X."/>
            <person name="Sykes S."/>
            <person name="Tran B."/>
            <person name="Walsh L."/>
            <person name="Xia Y."/>
            <person name="Yang J."/>
            <person name="Young S."/>
            <person name="Zeng Q."/>
            <person name="Zheng X."/>
            <person name="Stephens R."/>
            <person name="Nusbaum C."/>
            <person name="Birren B.W."/>
            <person name="Azadi P."/>
            <person name="Lempicki R.A."/>
            <person name="Cuomo C.A."/>
            <person name="Kovacs J.A."/>
        </authorList>
    </citation>
    <scope>NUCLEOTIDE SEQUENCE [LARGE SCALE GENOMIC DNA]</scope>
    <source>
        <strain evidence="21">RU7</strain>
    </source>
</reference>
<dbReference type="eggNOG" id="KOG1160">
    <property type="taxonomic scope" value="Eukaryota"/>
</dbReference>
<dbReference type="UniPathway" id="UPA00375"/>
<dbReference type="InterPro" id="IPR029039">
    <property type="entry name" value="Flavoprotein-like_sf"/>
</dbReference>
<feature type="signal peptide" evidence="17">
    <location>
        <begin position="1"/>
        <end position="18"/>
    </location>
</feature>
<evidence type="ECO:0000256" key="10">
    <source>
        <dbReference type="ARBA" id="ARBA00023004"/>
    </source>
</evidence>
<evidence type="ECO:0000256" key="8">
    <source>
        <dbReference type="ARBA" id="ARBA00022723"/>
    </source>
</evidence>
<keyword evidence="21" id="KW-1185">Reference proteome</keyword>
<keyword evidence="7" id="KW-0819">tRNA processing</keyword>
<evidence type="ECO:0000313" key="20">
    <source>
        <dbReference type="EMBL" id="KTW32477.1"/>
    </source>
</evidence>
<dbReference type="SUPFAM" id="SSF52218">
    <property type="entry name" value="Flavoproteins"/>
    <property type="match status" value="1"/>
</dbReference>
<dbReference type="AlphaFoldDB" id="A0A0W4ZVU1"/>
<dbReference type="STRING" id="1408657.A0A0W4ZVU1"/>
<dbReference type="GO" id="GO:0009055">
    <property type="term" value="F:electron transfer activity"/>
    <property type="evidence" value="ECO:0007669"/>
    <property type="project" value="InterPro"/>
</dbReference>
<keyword evidence="6" id="KW-0949">S-adenosyl-L-methionine</keyword>
<comment type="function">
    <text evidence="13">Probable component of the wybutosine biosynthesis pathway. Wybutosine is a hyper modified guanosine with a tricyclic base found at the 3'-position adjacent to the anticodon of eukaryotic phenylalanine tRNA. Catalyzes the condensation of N-methylguanine with 2 carbon atoms from pyruvate to form the tricyclic 4-demethylwyosine, an intermediate in wybutosine biosynthesis.</text>
</comment>
<dbReference type="SFLD" id="SFLDS00029">
    <property type="entry name" value="Radical_SAM"/>
    <property type="match status" value="1"/>
</dbReference>
<dbReference type="InterPro" id="IPR058240">
    <property type="entry name" value="rSAM_sf"/>
</dbReference>
<dbReference type="EC" id="4.1.3.44" evidence="4"/>
<evidence type="ECO:0000256" key="3">
    <source>
        <dbReference type="ARBA" id="ARBA00010115"/>
    </source>
</evidence>
<evidence type="ECO:0000256" key="4">
    <source>
        <dbReference type="ARBA" id="ARBA00012821"/>
    </source>
</evidence>
<comment type="caution">
    <text evidence="20">The sequence shown here is derived from an EMBL/GenBank/DDBJ whole genome shotgun (WGS) entry which is preliminary data.</text>
</comment>
<feature type="chain" id="PRO_5006933924" description="S-adenosyl-L-methionine-dependent tRNA 4-demethylwyosine synthase" evidence="17">
    <location>
        <begin position="19"/>
        <end position="696"/>
    </location>
</feature>
<dbReference type="GO" id="GO:0010181">
    <property type="term" value="F:FMN binding"/>
    <property type="evidence" value="ECO:0007669"/>
    <property type="project" value="InterPro"/>
</dbReference>
<dbReference type="Gene3D" id="3.40.50.360">
    <property type="match status" value="1"/>
</dbReference>
<dbReference type="GO" id="GO:0102521">
    <property type="term" value="F:tRNA-4-demethylwyosine synthase activity"/>
    <property type="evidence" value="ECO:0007669"/>
    <property type="project" value="UniProtKB-EC"/>
</dbReference>
<dbReference type="GO" id="GO:0051539">
    <property type="term" value="F:4 iron, 4 sulfur cluster binding"/>
    <property type="evidence" value="ECO:0007669"/>
    <property type="project" value="UniProtKB-KW"/>
</dbReference>
<keyword evidence="9" id="KW-0547">Nucleotide-binding</keyword>
<dbReference type="InterPro" id="IPR007197">
    <property type="entry name" value="rSAM"/>
</dbReference>
<evidence type="ECO:0000256" key="11">
    <source>
        <dbReference type="ARBA" id="ARBA00023014"/>
    </source>
</evidence>
<dbReference type="PROSITE" id="PS51918">
    <property type="entry name" value="RADICAL_SAM"/>
    <property type="match status" value="1"/>
</dbReference>
<dbReference type="FunFam" id="3.20.20.70:FF:000196">
    <property type="entry name" value="S-adenosyl-L-methionine-dependent tRNA 4-demethylwyosine synthase"/>
    <property type="match status" value="1"/>
</dbReference>
<evidence type="ECO:0000256" key="14">
    <source>
        <dbReference type="ARBA" id="ARBA00049466"/>
    </source>
</evidence>